<keyword evidence="10 12" id="KW-0739">Sodium transport</keyword>
<keyword evidence="7" id="KW-0915">Sodium</keyword>
<feature type="non-terminal residue" evidence="14">
    <location>
        <position position="413"/>
    </location>
</feature>
<dbReference type="Gene3D" id="2.60.470.10">
    <property type="entry name" value="Acid-sensing ion channels like domains"/>
    <property type="match status" value="1"/>
</dbReference>
<comment type="similarity">
    <text evidence="2 12">Belongs to the amiloride-sensitive sodium channel (TC 1.A.6) family.</text>
</comment>
<keyword evidence="8 12" id="KW-0406">Ion transport</keyword>
<evidence type="ECO:0000313" key="14">
    <source>
        <dbReference type="EMBL" id="KAF0767675.1"/>
    </source>
</evidence>
<keyword evidence="5 12" id="KW-0812">Transmembrane</keyword>
<dbReference type="GO" id="GO:0016020">
    <property type="term" value="C:membrane"/>
    <property type="evidence" value="ECO:0007669"/>
    <property type="project" value="UniProtKB-SubCell"/>
</dbReference>
<comment type="subcellular location">
    <subcellularLocation>
        <location evidence="1">Membrane</location>
        <topology evidence="1">Multi-pass membrane protein</topology>
    </subcellularLocation>
</comment>
<dbReference type="OrthoDB" id="6625303at2759"/>
<dbReference type="GO" id="GO:0005272">
    <property type="term" value="F:sodium channel activity"/>
    <property type="evidence" value="ECO:0007669"/>
    <property type="project" value="UniProtKB-KW"/>
</dbReference>
<evidence type="ECO:0000256" key="4">
    <source>
        <dbReference type="ARBA" id="ARBA00022461"/>
    </source>
</evidence>
<evidence type="ECO:0000256" key="3">
    <source>
        <dbReference type="ARBA" id="ARBA00022448"/>
    </source>
</evidence>
<evidence type="ECO:0000256" key="6">
    <source>
        <dbReference type="ARBA" id="ARBA00022989"/>
    </source>
</evidence>
<keyword evidence="15" id="KW-1185">Reference proteome</keyword>
<evidence type="ECO:0000256" key="2">
    <source>
        <dbReference type="ARBA" id="ARBA00007193"/>
    </source>
</evidence>
<keyword evidence="4 12" id="KW-0894">Sodium channel</keyword>
<gene>
    <name evidence="14" type="ORF">FWK35_00012862</name>
</gene>
<dbReference type="AlphaFoldDB" id="A0A6G0Z9Z5"/>
<keyword evidence="9 13" id="KW-0472">Membrane</keyword>
<accession>A0A6G0Z9Z5</accession>
<evidence type="ECO:0000256" key="5">
    <source>
        <dbReference type="ARBA" id="ARBA00022692"/>
    </source>
</evidence>
<comment type="caution">
    <text evidence="14">The sequence shown here is derived from an EMBL/GenBank/DDBJ whole genome shotgun (WGS) entry which is preliminary data.</text>
</comment>
<name>A0A6G0Z9Z5_APHCR</name>
<evidence type="ECO:0000313" key="15">
    <source>
        <dbReference type="Proteomes" id="UP000478052"/>
    </source>
</evidence>
<dbReference type="EMBL" id="VUJU01000919">
    <property type="protein sequence ID" value="KAF0767675.1"/>
    <property type="molecule type" value="Genomic_DNA"/>
</dbReference>
<dbReference type="Pfam" id="PF00858">
    <property type="entry name" value="ASC"/>
    <property type="match status" value="1"/>
</dbReference>
<organism evidence="14 15">
    <name type="scientific">Aphis craccivora</name>
    <name type="common">Cowpea aphid</name>
    <dbReference type="NCBI Taxonomy" id="307492"/>
    <lineage>
        <taxon>Eukaryota</taxon>
        <taxon>Metazoa</taxon>
        <taxon>Ecdysozoa</taxon>
        <taxon>Arthropoda</taxon>
        <taxon>Hexapoda</taxon>
        <taxon>Insecta</taxon>
        <taxon>Pterygota</taxon>
        <taxon>Neoptera</taxon>
        <taxon>Paraneoptera</taxon>
        <taxon>Hemiptera</taxon>
        <taxon>Sternorrhyncha</taxon>
        <taxon>Aphidomorpha</taxon>
        <taxon>Aphidoidea</taxon>
        <taxon>Aphididae</taxon>
        <taxon>Aphidini</taxon>
        <taxon>Aphis</taxon>
        <taxon>Aphis</taxon>
    </lineage>
</organism>
<evidence type="ECO:0000256" key="8">
    <source>
        <dbReference type="ARBA" id="ARBA00023065"/>
    </source>
</evidence>
<keyword evidence="3 12" id="KW-0813">Transport</keyword>
<evidence type="ECO:0000256" key="10">
    <source>
        <dbReference type="ARBA" id="ARBA00023201"/>
    </source>
</evidence>
<protein>
    <submittedName>
        <fullName evidence="14">Pickpocket protein 11-like isoform X1</fullName>
    </submittedName>
</protein>
<evidence type="ECO:0000256" key="11">
    <source>
        <dbReference type="ARBA" id="ARBA00023303"/>
    </source>
</evidence>
<evidence type="ECO:0000256" key="1">
    <source>
        <dbReference type="ARBA" id="ARBA00004141"/>
    </source>
</evidence>
<proteinExistence type="inferred from homology"/>
<dbReference type="Proteomes" id="UP000478052">
    <property type="component" value="Unassembled WGS sequence"/>
</dbReference>
<dbReference type="InterPro" id="IPR001873">
    <property type="entry name" value="ENaC"/>
</dbReference>
<keyword evidence="11 12" id="KW-0407">Ion channel</keyword>
<keyword evidence="6 13" id="KW-1133">Transmembrane helix</keyword>
<sequence>MIKPRTNVLPIRLMLSTIIIQIIIYYYYYHHRHRHRRHSRILPALLQILESILYIAQSNSVVSVTVYRFHYFDCTCREMRRRFIAVFRSRWLQCAMVAVALSYASECVIRNEPYWETDVAYLHWSTDVPAITVCPAASGFSADRLGPPMLRSSYTTLNFINIQKAKPMFNEIDNTLSDSTILCKNMFKNCSWNGKPFNCCRHFHSHRFIIETPCFSINSLQTINKKKKLVVSHFSKNGELKMEFNEPVEISLHGLADVRFGELRKQYVTVNTGEEVELLYTTRQIIEDVSLVALDFTKRGCLLRDEKKLFHHPVYSKSACLLECALRRPEIYAKNYTLCDCPPICAEMEINNIWNGTQRSVDNVTRCILAMSKPATERLVMKAKKDYLDLIVLEVHVPKASSKLIAENVYITI</sequence>
<evidence type="ECO:0000256" key="12">
    <source>
        <dbReference type="RuleBase" id="RU000679"/>
    </source>
</evidence>
<reference evidence="14 15" key="1">
    <citation type="submission" date="2019-08" db="EMBL/GenBank/DDBJ databases">
        <title>Whole genome of Aphis craccivora.</title>
        <authorList>
            <person name="Voronova N.V."/>
            <person name="Shulinski R.S."/>
            <person name="Bandarenka Y.V."/>
            <person name="Zhorov D.G."/>
            <person name="Warner D."/>
        </authorList>
    </citation>
    <scope>NUCLEOTIDE SEQUENCE [LARGE SCALE GENOMIC DNA]</scope>
    <source>
        <strain evidence="14">180601</strain>
        <tissue evidence="14">Whole Body</tissue>
    </source>
</reference>
<feature type="transmembrane region" description="Helical" evidence="13">
    <location>
        <begin position="12"/>
        <end position="29"/>
    </location>
</feature>
<evidence type="ECO:0000256" key="9">
    <source>
        <dbReference type="ARBA" id="ARBA00023136"/>
    </source>
</evidence>
<evidence type="ECO:0000256" key="13">
    <source>
        <dbReference type="SAM" id="Phobius"/>
    </source>
</evidence>
<evidence type="ECO:0000256" key="7">
    <source>
        <dbReference type="ARBA" id="ARBA00023053"/>
    </source>
</evidence>